<accession>A0A921R382</accession>
<reference evidence="1" key="2">
    <citation type="submission" date="2020-10" db="EMBL/GenBank/DDBJ databases">
        <authorList>
            <person name="Cooper E.A."/>
            <person name="Brenton Z.W."/>
            <person name="Flinn B.S."/>
            <person name="Jenkins J."/>
            <person name="Shu S."/>
            <person name="Flowers D."/>
            <person name="Luo F."/>
            <person name="Wang Y."/>
            <person name="Xia P."/>
            <person name="Barry K."/>
            <person name="Daum C."/>
            <person name="Lipzen A."/>
            <person name="Yoshinaga Y."/>
            <person name="Schmutz J."/>
            <person name="Saski C."/>
            <person name="Vermerris W."/>
            <person name="Kresovich S."/>
        </authorList>
    </citation>
    <scope>NUCLEOTIDE SEQUENCE</scope>
</reference>
<evidence type="ECO:0000313" key="2">
    <source>
        <dbReference type="Proteomes" id="UP000807115"/>
    </source>
</evidence>
<evidence type="ECO:0000313" key="1">
    <source>
        <dbReference type="EMBL" id="KAG0532325.1"/>
    </source>
</evidence>
<protein>
    <submittedName>
        <fullName evidence="1">Uncharacterized protein</fullName>
    </submittedName>
</protein>
<dbReference type="Proteomes" id="UP000807115">
    <property type="component" value="Chromosome 4"/>
</dbReference>
<proteinExistence type="predicted"/>
<name>A0A921R382_SORBI</name>
<comment type="caution">
    <text evidence="1">The sequence shown here is derived from an EMBL/GenBank/DDBJ whole genome shotgun (WGS) entry which is preliminary data.</text>
</comment>
<reference evidence="1" key="1">
    <citation type="journal article" date="2019" name="BMC Genomics">
        <title>A new reference genome for Sorghum bicolor reveals high levels of sequence similarity between sweet and grain genotypes: implications for the genetics of sugar metabolism.</title>
        <authorList>
            <person name="Cooper E.A."/>
            <person name="Brenton Z.W."/>
            <person name="Flinn B.S."/>
            <person name="Jenkins J."/>
            <person name="Shu S."/>
            <person name="Flowers D."/>
            <person name="Luo F."/>
            <person name="Wang Y."/>
            <person name="Xia P."/>
            <person name="Barry K."/>
            <person name="Daum C."/>
            <person name="Lipzen A."/>
            <person name="Yoshinaga Y."/>
            <person name="Schmutz J."/>
            <person name="Saski C."/>
            <person name="Vermerris W."/>
            <person name="Kresovich S."/>
        </authorList>
    </citation>
    <scope>NUCLEOTIDE SEQUENCE</scope>
</reference>
<dbReference type="AlphaFoldDB" id="A0A921R382"/>
<dbReference type="EMBL" id="CM027683">
    <property type="protein sequence ID" value="KAG0532325.1"/>
    <property type="molecule type" value="Genomic_DNA"/>
</dbReference>
<organism evidence="1 2">
    <name type="scientific">Sorghum bicolor</name>
    <name type="common">Sorghum</name>
    <name type="synonym">Sorghum vulgare</name>
    <dbReference type="NCBI Taxonomy" id="4558"/>
    <lineage>
        <taxon>Eukaryota</taxon>
        <taxon>Viridiplantae</taxon>
        <taxon>Streptophyta</taxon>
        <taxon>Embryophyta</taxon>
        <taxon>Tracheophyta</taxon>
        <taxon>Spermatophyta</taxon>
        <taxon>Magnoliopsida</taxon>
        <taxon>Liliopsida</taxon>
        <taxon>Poales</taxon>
        <taxon>Poaceae</taxon>
        <taxon>PACMAD clade</taxon>
        <taxon>Panicoideae</taxon>
        <taxon>Andropogonodae</taxon>
        <taxon>Andropogoneae</taxon>
        <taxon>Sorghinae</taxon>
        <taxon>Sorghum</taxon>
    </lineage>
</organism>
<gene>
    <name evidence="1" type="ORF">BDA96_04G098900</name>
</gene>
<sequence length="103" mass="11821">MIPEKLLESRLSLTRLVRLPIPVGISPIMLLKSRDSTFRFTRLPMLEGILPVSLFWSRLSNSRLCSELNSLGISPCKLLLMSEMLTRWLQFESEGGICPWMEL</sequence>